<dbReference type="PROSITE" id="PS50850">
    <property type="entry name" value="MFS"/>
    <property type="match status" value="1"/>
</dbReference>
<feature type="transmembrane region" description="Helical" evidence="8">
    <location>
        <begin position="471"/>
        <end position="493"/>
    </location>
</feature>
<feature type="compositionally biased region" description="Polar residues" evidence="7">
    <location>
        <begin position="1"/>
        <end position="15"/>
    </location>
</feature>
<feature type="transmembrane region" description="Helical" evidence="8">
    <location>
        <begin position="137"/>
        <end position="157"/>
    </location>
</feature>
<evidence type="ECO:0000313" key="10">
    <source>
        <dbReference type="EMBL" id="KFH44248.1"/>
    </source>
</evidence>
<evidence type="ECO:0000256" key="7">
    <source>
        <dbReference type="SAM" id="MobiDB-lite"/>
    </source>
</evidence>
<feature type="domain" description="Major facilitator superfamily (MFS) profile" evidence="9">
    <location>
        <begin position="71"/>
        <end position="500"/>
    </location>
</feature>
<feature type="transmembrane region" description="Helical" evidence="8">
    <location>
        <begin position="110"/>
        <end position="130"/>
    </location>
</feature>
<proteinExistence type="inferred from homology"/>
<feature type="transmembrane region" description="Helical" evidence="8">
    <location>
        <begin position="224"/>
        <end position="246"/>
    </location>
</feature>
<sequence length="510" mass="55417">MGSNTTEQIAQQGHQSIPADAFNTDSKDVEVGFSGSRDGSDITLTADLVDWDGPDDPENPHNWTRKQKAASIALVSAITFITPLASSIFAPSIEQVMAEFNSSSPQLASFIVSVYLIGYCFGPLVIAPLSEMYGRSLLYNICNVLFVIFSVACALAPSLNSLIGFRLLCGLAGSCPLTIGAGSLADMIGPEKRGMAMSWWVCGPLLGPVVGPIAGGYLSEAKGWRWSFWVVAIAAGVITIATFVFLRESYAFTILDRKAKRLRKETGNDNLRSVMDTGRSTKDIFKLAIVRPTKMLLFSPIVFLLSLYMAILYGYLYLIFTILPSLFELEYGFSTGNIGLTYLGTGIGSALGLLINAMVSDRLALRLKKQHGGDHQPEYRLPPTMFACFLVPLGLFWFGWTAEFHEHWILPILGTGAFGLGTVVIFMAASVYIVDAFGVYAASATAASTVFRSLLGALLPLGGRDLFSALGLGWGSSLLGFLALAMTPMPFLFHKYGERIRRKRLFNVEF</sequence>
<feature type="transmembrane region" description="Helical" evidence="8">
    <location>
        <begin position="439"/>
        <end position="459"/>
    </location>
</feature>
<evidence type="ECO:0000256" key="8">
    <source>
        <dbReference type="SAM" id="Phobius"/>
    </source>
</evidence>
<comment type="subcellular location">
    <subcellularLocation>
        <location evidence="1">Membrane</location>
        <topology evidence="1">Multi-pass membrane protein</topology>
    </subcellularLocation>
</comment>
<reference evidence="11" key="1">
    <citation type="journal article" date="2014" name="Genome Announc.">
        <title>Genome sequence and annotation of Acremonium chrysogenum, producer of the beta-lactam antibiotic cephalosporin C.</title>
        <authorList>
            <person name="Terfehr D."/>
            <person name="Dahlmann T.A."/>
            <person name="Specht T."/>
            <person name="Zadra I."/>
            <person name="Kuernsteiner H."/>
            <person name="Kueck U."/>
        </authorList>
    </citation>
    <scope>NUCLEOTIDE SEQUENCE [LARGE SCALE GENOMIC DNA]</scope>
    <source>
        <strain evidence="11">ATCC 11550 / CBS 779.69 / DSM 880 / IAM 14645 / JCM 23072 / IMI 49137</strain>
    </source>
</reference>
<dbReference type="HOGENOM" id="CLU_008455_1_1_1"/>
<dbReference type="InterPro" id="IPR011701">
    <property type="entry name" value="MFS"/>
</dbReference>
<dbReference type="FunFam" id="1.20.1250.20:FF:000011">
    <property type="entry name" value="MFS multidrug transporter, putative"/>
    <property type="match status" value="1"/>
</dbReference>
<gene>
    <name evidence="10" type="ORF">ACRE_049930</name>
</gene>
<evidence type="ECO:0000256" key="1">
    <source>
        <dbReference type="ARBA" id="ARBA00004141"/>
    </source>
</evidence>
<dbReference type="STRING" id="857340.A0A086T4G6"/>
<feature type="transmembrane region" description="Helical" evidence="8">
    <location>
        <begin position="197"/>
        <end position="218"/>
    </location>
</feature>
<comment type="caution">
    <text evidence="10">The sequence shown here is derived from an EMBL/GenBank/DDBJ whole genome shotgun (WGS) entry which is preliminary data.</text>
</comment>
<protein>
    <submittedName>
        <fullName evidence="10">Putative transporter-like protein</fullName>
    </submittedName>
</protein>
<keyword evidence="11" id="KW-1185">Reference proteome</keyword>
<dbReference type="GO" id="GO:0022857">
    <property type="term" value="F:transmembrane transporter activity"/>
    <property type="evidence" value="ECO:0007669"/>
    <property type="project" value="InterPro"/>
</dbReference>
<dbReference type="GO" id="GO:0016020">
    <property type="term" value="C:membrane"/>
    <property type="evidence" value="ECO:0007669"/>
    <property type="project" value="UniProtKB-SubCell"/>
</dbReference>
<dbReference type="AlphaFoldDB" id="A0A086T4G6"/>
<dbReference type="InterPro" id="IPR020846">
    <property type="entry name" value="MFS_dom"/>
</dbReference>
<name>A0A086T4G6_HAPC1</name>
<dbReference type="InterPro" id="IPR036259">
    <property type="entry name" value="MFS_trans_sf"/>
</dbReference>
<dbReference type="PANTHER" id="PTHR23502:SF68">
    <property type="entry name" value="MULTIDRUG TRANSPORTER, PUTATIVE (AFU_ORTHOLOGUE AFUA_3G01120)-RELATED"/>
    <property type="match status" value="1"/>
</dbReference>
<feature type="transmembrane region" description="Helical" evidence="8">
    <location>
        <begin position="340"/>
        <end position="360"/>
    </location>
</feature>
<dbReference type="Gene3D" id="1.20.1250.20">
    <property type="entry name" value="MFS general substrate transporter like domains"/>
    <property type="match status" value="1"/>
</dbReference>
<feature type="region of interest" description="Disordered" evidence="7">
    <location>
        <begin position="1"/>
        <end position="26"/>
    </location>
</feature>
<dbReference type="EMBL" id="JPKY01000052">
    <property type="protein sequence ID" value="KFH44248.1"/>
    <property type="molecule type" value="Genomic_DNA"/>
</dbReference>
<evidence type="ECO:0000256" key="4">
    <source>
        <dbReference type="ARBA" id="ARBA00022989"/>
    </source>
</evidence>
<dbReference type="OrthoDB" id="5296287at2759"/>
<feature type="transmembrane region" description="Helical" evidence="8">
    <location>
        <begin position="381"/>
        <end position="402"/>
    </location>
</feature>
<accession>A0A086T4G6</accession>
<evidence type="ECO:0000313" key="11">
    <source>
        <dbReference type="Proteomes" id="UP000029964"/>
    </source>
</evidence>
<feature type="transmembrane region" description="Helical" evidence="8">
    <location>
        <begin position="163"/>
        <end position="185"/>
    </location>
</feature>
<evidence type="ECO:0000256" key="2">
    <source>
        <dbReference type="ARBA" id="ARBA00008335"/>
    </source>
</evidence>
<comment type="similarity">
    <text evidence="2">Belongs to the major facilitator superfamily.</text>
</comment>
<evidence type="ECO:0000256" key="3">
    <source>
        <dbReference type="ARBA" id="ARBA00022692"/>
    </source>
</evidence>
<evidence type="ECO:0000259" key="9">
    <source>
        <dbReference type="PROSITE" id="PS50850"/>
    </source>
</evidence>
<organism evidence="10 11">
    <name type="scientific">Hapsidospora chrysogenum (strain ATCC 11550 / CBS 779.69 / DSM 880 / IAM 14645 / JCM 23072 / IMI 49137)</name>
    <name type="common">Acremonium chrysogenum</name>
    <dbReference type="NCBI Taxonomy" id="857340"/>
    <lineage>
        <taxon>Eukaryota</taxon>
        <taxon>Fungi</taxon>
        <taxon>Dikarya</taxon>
        <taxon>Ascomycota</taxon>
        <taxon>Pezizomycotina</taxon>
        <taxon>Sordariomycetes</taxon>
        <taxon>Hypocreomycetidae</taxon>
        <taxon>Hypocreales</taxon>
        <taxon>Bionectriaceae</taxon>
        <taxon>Hapsidospora</taxon>
    </lineage>
</organism>
<dbReference type="Pfam" id="PF07690">
    <property type="entry name" value="MFS_1"/>
    <property type="match status" value="1"/>
</dbReference>
<keyword evidence="4 8" id="KW-1133">Transmembrane helix</keyword>
<dbReference type="Proteomes" id="UP000029964">
    <property type="component" value="Unassembled WGS sequence"/>
</dbReference>
<keyword evidence="5 8" id="KW-0472">Membrane</keyword>
<feature type="transmembrane region" description="Helical" evidence="8">
    <location>
        <begin position="408"/>
        <end position="432"/>
    </location>
</feature>
<evidence type="ECO:0000256" key="5">
    <source>
        <dbReference type="ARBA" id="ARBA00023136"/>
    </source>
</evidence>
<dbReference type="PANTHER" id="PTHR23502">
    <property type="entry name" value="MAJOR FACILITATOR SUPERFAMILY"/>
    <property type="match status" value="1"/>
</dbReference>
<feature type="transmembrane region" description="Helical" evidence="8">
    <location>
        <begin position="296"/>
        <end position="320"/>
    </location>
</feature>
<keyword evidence="6" id="KW-0325">Glycoprotein</keyword>
<keyword evidence="3 8" id="KW-0812">Transmembrane</keyword>
<dbReference type="SUPFAM" id="SSF103473">
    <property type="entry name" value="MFS general substrate transporter"/>
    <property type="match status" value="1"/>
</dbReference>
<dbReference type="CDD" id="cd17323">
    <property type="entry name" value="MFS_Tpo1_MDR_like"/>
    <property type="match status" value="1"/>
</dbReference>
<evidence type="ECO:0000256" key="6">
    <source>
        <dbReference type="ARBA" id="ARBA00023180"/>
    </source>
</evidence>
<feature type="transmembrane region" description="Helical" evidence="8">
    <location>
        <begin position="69"/>
        <end position="90"/>
    </location>
</feature>